<evidence type="ECO:0008006" key="4">
    <source>
        <dbReference type="Google" id="ProtNLM"/>
    </source>
</evidence>
<keyword evidence="3" id="KW-1185">Reference proteome</keyword>
<protein>
    <recommendedName>
        <fullName evidence="4">HPt domain-containing protein</fullName>
    </recommendedName>
</protein>
<dbReference type="InterPro" id="IPR054688">
    <property type="entry name" value="CD1247_N"/>
</dbReference>
<gene>
    <name evidence="2" type="ORF">H8717_14500</name>
</gene>
<accession>A0ABR7NMH0</accession>
<dbReference type="NCBIfam" id="NF045650">
    <property type="entry name" value="CD1247_Nterm"/>
    <property type="match status" value="1"/>
</dbReference>
<feature type="compositionally biased region" description="Acidic residues" evidence="1">
    <location>
        <begin position="128"/>
        <end position="143"/>
    </location>
</feature>
<evidence type="ECO:0000313" key="2">
    <source>
        <dbReference type="EMBL" id="MBC8577607.1"/>
    </source>
</evidence>
<feature type="region of interest" description="Disordered" evidence="1">
    <location>
        <begin position="121"/>
        <end position="143"/>
    </location>
</feature>
<evidence type="ECO:0000313" key="3">
    <source>
        <dbReference type="Proteomes" id="UP000658131"/>
    </source>
</evidence>
<dbReference type="Proteomes" id="UP000658131">
    <property type="component" value="Unassembled WGS sequence"/>
</dbReference>
<comment type="caution">
    <text evidence="2">The sequence shown here is derived from an EMBL/GenBank/DDBJ whole genome shotgun (WGS) entry which is preliminary data.</text>
</comment>
<dbReference type="EMBL" id="JACRTB010000039">
    <property type="protein sequence ID" value="MBC8577607.1"/>
    <property type="molecule type" value="Genomic_DNA"/>
</dbReference>
<proteinExistence type="predicted"/>
<name>A0ABR7NMH0_9FIRM</name>
<reference evidence="2 3" key="1">
    <citation type="submission" date="2020-08" db="EMBL/GenBank/DDBJ databases">
        <title>Genome public.</title>
        <authorList>
            <person name="Liu C."/>
            <person name="Sun Q."/>
        </authorList>
    </citation>
    <scope>NUCLEOTIDE SEQUENCE [LARGE SCALE GENOMIC DNA]</scope>
    <source>
        <strain evidence="2 3">BX1</strain>
    </source>
</reference>
<dbReference type="RefSeq" id="WP_262400997.1">
    <property type="nucleotide sequence ID" value="NZ_JACRTB010000039.1"/>
</dbReference>
<sequence>MTVTERVAYLKGLAAGLEIDPSSKEGKLFNAMIEALDDIAFEVSDLQEVVSELGEQVDMIDEDLDGLEEIVYDEDEEDDEDEDDCDCCDGDLYEIVCPSCGDSIYLDEGMVDEGEMDCPNCGEHLEFDFDDEEEESEEDDEKE</sequence>
<organism evidence="2 3">
    <name type="scientific">Yanshouia hominis</name>
    <dbReference type="NCBI Taxonomy" id="2763673"/>
    <lineage>
        <taxon>Bacteria</taxon>
        <taxon>Bacillati</taxon>
        <taxon>Bacillota</taxon>
        <taxon>Clostridia</taxon>
        <taxon>Eubacteriales</taxon>
        <taxon>Oscillospiraceae</taxon>
        <taxon>Yanshouia</taxon>
    </lineage>
</organism>
<evidence type="ECO:0000256" key="1">
    <source>
        <dbReference type="SAM" id="MobiDB-lite"/>
    </source>
</evidence>